<sequence>MEYTDDPAILYPILTEHDVDSFTISHGKIGRHKNPHWDFLKEWRNLITVMPVNFNQLGSPEKLSQMVRDMLDPTYQPPSIFFTLDIDDAAFNEMEIVLSPNMSEEDKRYVYALKEQYNPSLTITDSVLTGRIRRD</sequence>
<gene>
    <name evidence="1" type="ORF">SDC9_73800</name>
</gene>
<protein>
    <submittedName>
        <fullName evidence="1">Uncharacterized protein</fullName>
    </submittedName>
</protein>
<comment type="caution">
    <text evidence="1">The sequence shown here is derived from an EMBL/GenBank/DDBJ whole genome shotgun (WGS) entry which is preliminary data.</text>
</comment>
<accession>A0A644YFS2</accession>
<evidence type="ECO:0000313" key="1">
    <source>
        <dbReference type="EMBL" id="MPM27290.1"/>
    </source>
</evidence>
<organism evidence="1">
    <name type="scientific">bioreactor metagenome</name>
    <dbReference type="NCBI Taxonomy" id="1076179"/>
    <lineage>
        <taxon>unclassified sequences</taxon>
        <taxon>metagenomes</taxon>
        <taxon>ecological metagenomes</taxon>
    </lineage>
</organism>
<name>A0A644YFS2_9ZZZZ</name>
<dbReference type="EMBL" id="VSSQ01004954">
    <property type="protein sequence ID" value="MPM27290.1"/>
    <property type="molecule type" value="Genomic_DNA"/>
</dbReference>
<proteinExistence type="predicted"/>
<reference evidence="1" key="1">
    <citation type="submission" date="2019-08" db="EMBL/GenBank/DDBJ databases">
        <authorList>
            <person name="Kucharzyk K."/>
            <person name="Murdoch R.W."/>
            <person name="Higgins S."/>
            <person name="Loffler F."/>
        </authorList>
    </citation>
    <scope>NUCLEOTIDE SEQUENCE</scope>
</reference>
<dbReference type="AlphaFoldDB" id="A0A644YFS2"/>